<keyword evidence="7 9" id="KW-0238">DNA-binding</keyword>
<dbReference type="GO" id="GO:0006355">
    <property type="term" value="P:regulation of DNA-templated transcription"/>
    <property type="evidence" value="ECO:0007669"/>
    <property type="project" value="UniProtKB-UniRule"/>
</dbReference>
<dbReference type="Proteomes" id="UP000000788">
    <property type="component" value="Chromosome"/>
</dbReference>
<dbReference type="InterPro" id="IPR004576">
    <property type="entry name" value="Mfd"/>
</dbReference>
<accession>A9BAJ6</accession>
<dbReference type="NCBIfam" id="TIGR00580">
    <property type="entry name" value="mfd"/>
    <property type="match status" value="1"/>
</dbReference>
<dbReference type="InterPro" id="IPR011545">
    <property type="entry name" value="DEAD/DEAH_box_helicase_dom"/>
</dbReference>
<dbReference type="InterPro" id="IPR041471">
    <property type="entry name" value="UvrB_inter"/>
</dbReference>
<dbReference type="EMBL" id="CP000878">
    <property type="protein sequence ID" value="ABX08858.1"/>
    <property type="molecule type" value="Genomic_DNA"/>
</dbReference>
<dbReference type="Gene3D" id="3.90.1150.50">
    <property type="entry name" value="Transcription-repair-coupling factor, D7 domain"/>
    <property type="match status" value="1"/>
</dbReference>
<dbReference type="GO" id="GO:0003684">
    <property type="term" value="F:damaged DNA binding"/>
    <property type="evidence" value="ECO:0007669"/>
    <property type="project" value="InterPro"/>
</dbReference>
<comment type="function">
    <text evidence="9">Couples transcription and DNA repair by recognizing RNA polymerase (RNAP) stalled at DNA lesions. Mediates ATP-dependent release of RNAP and its truncated transcript from the DNA, and recruitment of nucleotide excision repair machinery to the damaged site.</text>
</comment>
<dbReference type="PROSITE" id="PS51194">
    <property type="entry name" value="HELICASE_CTER"/>
    <property type="match status" value="1"/>
</dbReference>
<keyword evidence="1 9" id="KW-0963">Cytoplasm</keyword>
<dbReference type="InterPro" id="IPR037235">
    <property type="entry name" value="TRCF-like_C_D7"/>
</dbReference>
<dbReference type="GO" id="GO:0000716">
    <property type="term" value="P:transcription-coupled nucleotide-excision repair, DNA damage recognition"/>
    <property type="evidence" value="ECO:0007669"/>
    <property type="project" value="UniProtKB-UniRule"/>
</dbReference>
<dbReference type="RefSeq" id="WP_012195479.1">
    <property type="nucleotide sequence ID" value="NC_009976.1"/>
</dbReference>
<dbReference type="OrthoDB" id="9804325at2"/>
<feature type="domain" description="Helicase ATP-binding" evidence="10">
    <location>
        <begin position="634"/>
        <end position="795"/>
    </location>
</feature>
<dbReference type="AlphaFoldDB" id="A9BAJ6"/>
<dbReference type="SMART" id="SM00982">
    <property type="entry name" value="TRCF"/>
    <property type="match status" value="1"/>
</dbReference>
<evidence type="ECO:0000256" key="4">
    <source>
        <dbReference type="ARBA" id="ARBA00022801"/>
    </source>
</evidence>
<comment type="similarity">
    <text evidence="9">In the N-terminal section; belongs to the UvrB family.</text>
</comment>
<dbReference type="Gene3D" id="2.40.10.170">
    <property type="match status" value="1"/>
</dbReference>
<dbReference type="Pfam" id="PF17757">
    <property type="entry name" value="UvrB_inter"/>
    <property type="match status" value="1"/>
</dbReference>
<dbReference type="GO" id="GO:0003678">
    <property type="term" value="F:DNA helicase activity"/>
    <property type="evidence" value="ECO:0007669"/>
    <property type="project" value="TreeGrafter"/>
</dbReference>
<dbReference type="SMART" id="SM00487">
    <property type="entry name" value="DEXDc"/>
    <property type="match status" value="1"/>
</dbReference>
<organism evidence="12 13">
    <name type="scientific">Prochlorococcus marinus (strain MIT 9211)</name>
    <dbReference type="NCBI Taxonomy" id="93059"/>
    <lineage>
        <taxon>Bacteria</taxon>
        <taxon>Bacillati</taxon>
        <taxon>Cyanobacteriota</taxon>
        <taxon>Cyanophyceae</taxon>
        <taxon>Synechococcales</taxon>
        <taxon>Prochlorococcaceae</taxon>
        <taxon>Prochlorococcus</taxon>
    </lineage>
</organism>
<evidence type="ECO:0000256" key="3">
    <source>
        <dbReference type="ARBA" id="ARBA00022763"/>
    </source>
</evidence>
<dbReference type="PROSITE" id="PS51192">
    <property type="entry name" value="HELICASE_ATP_BIND_1"/>
    <property type="match status" value="1"/>
</dbReference>
<comment type="similarity">
    <text evidence="9">In the C-terminal section; belongs to the helicase family. RecG subfamily.</text>
</comment>
<dbReference type="InterPro" id="IPR003711">
    <property type="entry name" value="CarD-like/TRCF_RID"/>
</dbReference>
<dbReference type="CDD" id="cd17991">
    <property type="entry name" value="DEXHc_TRCF"/>
    <property type="match status" value="1"/>
</dbReference>
<evidence type="ECO:0000256" key="7">
    <source>
        <dbReference type="ARBA" id="ARBA00023125"/>
    </source>
</evidence>
<evidence type="ECO:0000313" key="13">
    <source>
        <dbReference type="Proteomes" id="UP000000788"/>
    </source>
</evidence>
<dbReference type="Gene3D" id="3.40.50.11180">
    <property type="match status" value="1"/>
</dbReference>
<evidence type="ECO:0000313" key="12">
    <source>
        <dbReference type="EMBL" id="ABX08858.1"/>
    </source>
</evidence>
<dbReference type="GO" id="GO:0016787">
    <property type="term" value="F:hydrolase activity"/>
    <property type="evidence" value="ECO:0007669"/>
    <property type="project" value="UniProtKB-KW"/>
</dbReference>
<dbReference type="Gene3D" id="3.30.2060.10">
    <property type="entry name" value="Penicillin-binding protein 1b domain"/>
    <property type="match status" value="1"/>
</dbReference>
<protein>
    <recommendedName>
        <fullName evidence="9">Transcription-repair-coupling factor</fullName>
        <shortName evidence="9">TRCF</shortName>
        <ecNumber evidence="9">3.6.4.-</ecNumber>
    </recommendedName>
</protein>
<dbReference type="InterPro" id="IPR047112">
    <property type="entry name" value="RecG/Mfd"/>
</dbReference>
<keyword evidence="8 9" id="KW-0234">DNA repair</keyword>
<sequence>MSLEPIIDKLKESSLTSQLIERIQRNNRLILTGGSKTAKTIISTTISKAEKLPLIVIVPTLEETTRWYSILNNFSWDSLYIYPTSENSPYESIPPTTEILWGQLQVLTELCSNDTNNIAIVTTERALQPHLPPKDSFLTSCLSLVKENIFDLDKLAINLTNLGYSKTTTTEEEGQWSRRGDILDIYPVNYESPIRLEFYGDNIDKIKEFDPVSQRSLDEINQVIISPVNFDILIANKLSSFTPEILAKYFDADSIDKLKNNIIPSGIRRYLGLAWTSPSSLIDFIDNSSLIITDEPNQCNSHSTAWTEHVSETYHQLETNLELNDNNLALPPNNLHSTFTTNYDLLNGFYGLDTTDFIDQYNRENIFDISSKQILTYPNQFGRLSEMLKKYQNDKFKIFIYSAQPSRTSSLLNEHDCISVFVENSKDSLRIKTLLDQNTPVALRSSSNFDLEGINFLPWKILLLTDKEFYGQQLVSHSGYVRRRKRSASKSIDHNKLRTGDYVVHRNHGIGKFIKIEKFVISQESRDYLLVQYQDGTLRVAADQLGSLGRYRSSSDKSPRIGKLGGTAWLNAKEKARKSINKVAIDLIRLYAERNKTEGYSFPPDAPWQSELEDAFQYEPTHDQLTAIKDVKNDMEKPKPMDRLVCGDVGYGKTEVAIRALFKAIISGKQAALLAPTTILSQQHWRTLSDRFAPYPIKIALLNRFKTSREKNAIVEELKSGTIDLVVGTHLILSNKVCFKDLGLLVVDEEQRFGVKQKERIKQFKKNIDVLTLTATPIPRTLYMSLSGVREMSLITTPPPLRRAIKTHLIPYEEEAIRSAICQEIDRGGQIFYVVPRIEGITDIATKLSNMIPKIRILIAHGQMDEGELESSMIAFNDWEADLMLCTTIVESGLDIPRVNTILIEDAQQFGLSQLYQLRGRVGRSGVQAHAWLLYPSNTTINDKAKQRLQAIQEFSQLGSGYQLSMRDMEIRGVGNLIGLQQSGQMEAIGFDMYMEMLQECISDLEGHEIPKVDETLIDLPINAFIPGNWIVDNQEKISAYKAATDCHTSGKLIELGLAWSDRYGALPKPVSSLMQVMQIKLVGKSLGFSRIRQIKPNIILETKMKESTFKVLRNGIDKSLHSRILYKKGNSSSEVLLRGLANQPIEKQLDILFEWLSKMKDATTNLEL</sequence>
<proteinExistence type="inferred from homology"/>
<keyword evidence="2 9" id="KW-0547">Nucleotide-binding</keyword>
<gene>
    <name evidence="9 12" type="primary">mfd</name>
    <name evidence="12" type="ordered locus">P9211_09271</name>
</gene>
<dbReference type="HOGENOM" id="CLU_005122_1_0_3"/>
<dbReference type="SMART" id="SM00490">
    <property type="entry name" value="HELICc"/>
    <property type="match status" value="1"/>
</dbReference>
<feature type="domain" description="Helicase C-terminal" evidence="11">
    <location>
        <begin position="804"/>
        <end position="972"/>
    </location>
</feature>
<evidence type="ECO:0000256" key="6">
    <source>
        <dbReference type="ARBA" id="ARBA00022840"/>
    </source>
</evidence>
<name>A9BAJ6_PROM4</name>
<dbReference type="Pfam" id="PF00270">
    <property type="entry name" value="DEAD"/>
    <property type="match status" value="1"/>
</dbReference>
<reference evidence="12 13" key="1">
    <citation type="journal article" date="2007" name="PLoS Genet.">
        <title>Patterns and implications of gene gain and loss in the evolution of Prochlorococcus.</title>
        <authorList>
            <person name="Kettler G.C."/>
            <person name="Martiny A.C."/>
            <person name="Huang K."/>
            <person name="Zucker J."/>
            <person name="Coleman M.L."/>
            <person name="Rodrigue S."/>
            <person name="Chen F."/>
            <person name="Lapidus A."/>
            <person name="Ferriera S."/>
            <person name="Johnson J."/>
            <person name="Steglich C."/>
            <person name="Church G.M."/>
            <person name="Richardson P."/>
            <person name="Chisholm S.W."/>
        </authorList>
    </citation>
    <scope>NUCLEOTIDE SEQUENCE [LARGE SCALE GENOMIC DNA]</scope>
    <source>
        <strain evidence="13">MIT 9211</strain>
    </source>
</reference>
<dbReference type="HAMAP" id="MF_00969">
    <property type="entry name" value="TRCF"/>
    <property type="match status" value="1"/>
</dbReference>
<evidence type="ECO:0000259" key="11">
    <source>
        <dbReference type="PROSITE" id="PS51194"/>
    </source>
</evidence>
<dbReference type="InterPro" id="IPR027417">
    <property type="entry name" value="P-loop_NTPase"/>
</dbReference>
<evidence type="ECO:0000256" key="2">
    <source>
        <dbReference type="ARBA" id="ARBA00022741"/>
    </source>
</evidence>
<dbReference type="eggNOG" id="COG1197">
    <property type="taxonomic scope" value="Bacteria"/>
</dbReference>
<evidence type="ECO:0000256" key="5">
    <source>
        <dbReference type="ARBA" id="ARBA00022806"/>
    </source>
</evidence>
<dbReference type="InterPro" id="IPR014001">
    <property type="entry name" value="Helicase_ATP-bd"/>
</dbReference>
<dbReference type="Pfam" id="PF00271">
    <property type="entry name" value="Helicase_C"/>
    <property type="match status" value="1"/>
</dbReference>
<dbReference type="InterPro" id="IPR036101">
    <property type="entry name" value="CarD-like/TRCF_RID_sf"/>
</dbReference>
<dbReference type="EC" id="3.6.4.-" evidence="9"/>
<keyword evidence="13" id="KW-1185">Reference proteome</keyword>
<dbReference type="InterPro" id="IPR005118">
    <property type="entry name" value="TRCF_C"/>
</dbReference>
<dbReference type="Gene3D" id="3.40.50.300">
    <property type="entry name" value="P-loop containing nucleotide triphosphate hydrolases"/>
    <property type="match status" value="2"/>
</dbReference>
<evidence type="ECO:0000256" key="1">
    <source>
        <dbReference type="ARBA" id="ARBA00022490"/>
    </source>
</evidence>
<dbReference type="PANTHER" id="PTHR47964:SF1">
    <property type="entry name" value="ATP-DEPENDENT DNA HELICASE HOMOLOG RECG, CHLOROPLASTIC"/>
    <property type="match status" value="1"/>
</dbReference>
<dbReference type="SMART" id="SM01058">
    <property type="entry name" value="CarD_TRCF"/>
    <property type="match status" value="1"/>
</dbReference>
<keyword evidence="4 9" id="KW-0378">Hydrolase</keyword>
<keyword evidence="6 9" id="KW-0067">ATP-binding</keyword>
<dbReference type="SUPFAM" id="SSF52540">
    <property type="entry name" value="P-loop containing nucleoside triphosphate hydrolases"/>
    <property type="match status" value="3"/>
</dbReference>
<dbReference type="GO" id="GO:0005524">
    <property type="term" value="F:ATP binding"/>
    <property type="evidence" value="ECO:0007669"/>
    <property type="project" value="UniProtKB-UniRule"/>
</dbReference>
<dbReference type="SUPFAM" id="SSF141259">
    <property type="entry name" value="CarD-like"/>
    <property type="match status" value="1"/>
</dbReference>
<dbReference type="STRING" id="93059.P9211_09271"/>
<evidence type="ECO:0000256" key="9">
    <source>
        <dbReference type="HAMAP-Rule" id="MF_00969"/>
    </source>
</evidence>
<keyword evidence="3 9" id="KW-0227">DNA damage</keyword>
<comment type="subcellular location">
    <subcellularLocation>
        <location evidence="9">Cytoplasm</location>
    </subcellularLocation>
</comment>
<dbReference type="PANTHER" id="PTHR47964">
    <property type="entry name" value="ATP-DEPENDENT DNA HELICASE HOMOLOG RECG, CHLOROPLASTIC"/>
    <property type="match status" value="1"/>
</dbReference>
<keyword evidence="5" id="KW-0347">Helicase</keyword>
<dbReference type="Pfam" id="PF03461">
    <property type="entry name" value="TRCF"/>
    <property type="match status" value="1"/>
</dbReference>
<dbReference type="SUPFAM" id="SSF143517">
    <property type="entry name" value="TRCF domain-like"/>
    <property type="match status" value="1"/>
</dbReference>
<dbReference type="InterPro" id="IPR001650">
    <property type="entry name" value="Helicase_C-like"/>
</dbReference>
<dbReference type="Pfam" id="PF02559">
    <property type="entry name" value="CarD_TRCF_RID"/>
    <property type="match status" value="1"/>
</dbReference>
<evidence type="ECO:0000256" key="8">
    <source>
        <dbReference type="ARBA" id="ARBA00023204"/>
    </source>
</evidence>
<evidence type="ECO:0000259" key="10">
    <source>
        <dbReference type="PROSITE" id="PS51192"/>
    </source>
</evidence>
<dbReference type="GO" id="GO:0005737">
    <property type="term" value="C:cytoplasm"/>
    <property type="evidence" value="ECO:0007669"/>
    <property type="project" value="UniProtKB-SubCell"/>
</dbReference>
<dbReference type="KEGG" id="pmj:P9211_09271"/>